<keyword evidence="3" id="KW-0547">Nucleotide-binding</keyword>
<dbReference type="PANTHER" id="PTHR11659:SF0">
    <property type="entry name" value="GLUTAMYL-TRNA(GLN) AMIDOTRANSFERASE SUBUNIT B, MITOCHONDRIAL"/>
    <property type="match status" value="1"/>
</dbReference>
<dbReference type="Pfam" id="PF02637">
    <property type="entry name" value="GatB_Yqey"/>
    <property type="match status" value="1"/>
</dbReference>
<dbReference type="InterPro" id="IPR017958">
    <property type="entry name" value="Gln-tRNA_amidoTrfase_suB_CS"/>
</dbReference>
<evidence type="ECO:0000313" key="9">
    <source>
        <dbReference type="Proteomes" id="UP000232875"/>
    </source>
</evidence>
<name>A0A2N1JFA4_9BASI</name>
<dbReference type="OrthoDB" id="1722066at2759"/>
<dbReference type="InterPro" id="IPR003789">
    <property type="entry name" value="Asn/Gln_tRNA_amidoTrase-B-like"/>
</dbReference>
<dbReference type="AlphaFoldDB" id="A0A2N1JFA4"/>
<keyword evidence="9" id="KW-1185">Reference proteome</keyword>
<dbReference type="Gene3D" id="1.10.10.410">
    <property type="match status" value="1"/>
</dbReference>
<evidence type="ECO:0000256" key="4">
    <source>
        <dbReference type="ARBA" id="ARBA00022840"/>
    </source>
</evidence>
<dbReference type="InterPro" id="IPR014746">
    <property type="entry name" value="Gln_synth/guanido_kin_cat_dom"/>
</dbReference>
<proteinExistence type="inferred from homology"/>
<comment type="catalytic activity">
    <reaction evidence="6">
        <text>L-glutamyl-tRNA(Gln) + L-glutamine + ATP + H2O = L-glutaminyl-tRNA(Gln) + L-glutamate + ADP + phosphate + H(+)</text>
        <dbReference type="Rhea" id="RHEA:17521"/>
        <dbReference type="Rhea" id="RHEA-COMP:9681"/>
        <dbReference type="Rhea" id="RHEA-COMP:9684"/>
        <dbReference type="ChEBI" id="CHEBI:15377"/>
        <dbReference type="ChEBI" id="CHEBI:15378"/>
        <dbReference type="ChEBI" id="CHEBI:29985"/>
        <dbReference type="ChEBI" id="CHEBI:30616"/>
        <dbReference type="ChEBI" id="CHEBI:43474"/>
        <dbReference type="ChEBI" id="CHEBI:58359"/>
        <dbReference type="ChEBI" id="CHEBI:78520"/>
        <dbReference type="ChEBI" id="CHEBI:78521"/>
        <dbReference type="ChEBI" id="CHEBI:456216"/>
    </reaction>
</comment>
<dbReference type="PANTHER" id="PTHR11659">
    <property type="entry name" value="GLUTAMYL-TRNA GLN AMIDOTRANSFERASE SUBUNIT B MITOCHONDRIAL AND PROKARYOTIC PET112-RELATED"/>
    <property type="match status" value="1"/>
</dbReference>
<dbReference type="GO" id="GO:0050567">
    <property type="term" value="F:glutaminyl-tRNA synthase (glutamine-hydrolyzing) activity"/>
    <property type="evidence" value="ECO:0007669"/>
    <property type="project" value="TreeGrafter"/>
</dbReference>
<dbReference type="GO" id="GO:0005524">
    <property type="term" value="F:ATP binding"/>
    <property type="evidence" value="ECO:0007669"/>
    <property type="project" value="UniProtKB-KW"/>
</dbReference>
<dbReference type="SMART" id="SM00845">
    <property type="entry name" value="GatB_Yqey"/>
    <property type="match status" value="1"/>
</dbReference>
<dbReference type="InterPro" id="IPR006075">
    <property type="entry name" value="Asn/Gln-tRNA_Trfase_suB/E_cat"/>
</dbReference>
<dbReference type="InterPro" id="IPR023168">
    <property type="entry name" value="GatB_Yqey_C_2"/>
</dbReference>
<dbReference type="InterPro" id="IPR018027">
    <property type="entry name" value="Asn/Gln_amidotransferase"/>
</dbReference>
<dbReference type="GO" id="GO:0070681">
    <property type="term" value="P:glutaminyl-tRNAGln biosynthesis via transamidation"/>
    <property type="evidence" value="ECO:0007669"/>
    <property type="project" value="TreeGrafter"/>
</dbReference>
<comment type="similarity">
    <text evidence="1">Belongs to the GatB/GatE family. GatB subfamily.</text>
</comment>
<dbReference type="InterPro" id="IPR004413">
    <property type="entry name" value="GatB"/>
</dbReference>
<accession>A0A2N1JFA4</accession>
<dbReference type="PROSITE" id="PS01234">
    <property type="entry name" value="GATB"/>
    <property type="match status" value="1"/>
</dbReference>
<dbReference type="PROSITE" id="PS51257">
    <property type="entry name" value="PROKAR_LIPOPROTEIN"/>
    <property type="match status" value="1"/>
</dbReference>
<dbReference type="SUPFAM" id="SSF55931">
    <property type="entry name" value="Glutamine synthetase/guanido kinase"/>
    <property type="match status" value="1"/>
</dbReference>
<gene>
    <name evidence="8" type="primary">PET112</name>
    <name evidence="8" type="ORF">MVES_001379</name>
</gene>
<feature type="domain" description="Asn/Gln amidotransferase" evidence="7">
    <location>
        <begin position="308"/>
        <end position="457"/>
    </location>
</feature>
<organism evidence="8 9">
    <name type="scientific">Malassezia vespertilionis</name>
    <dbReference type="NCBI Taxonomy" id="2020962"/>
    <lineage>
        <taxon>Eukaryota</taxon>
        <taxon>Fungi</taxon>
        <taxon>Dikarya</taxon>
        <taxon>Basidiomycota</taxon>
        <taxon>Ustilaginomycotina</taxon>
        <taxon>Malasseziomycetes</taxon>
        <taxon>Malasseziales</taxon>
        <taxon>Malasseziaceae</taxon>
        <taxon>Malassezia</taxon>
    </lineage>
</organism>
<dbReference type="EMBL" id="KZ454988">
    <property type="protein sequence ID" value="PKI85229.1"/>
    <property type="molecule type" value="Genomic_DNA"/>
</dbReference>
<dbReference type="GO" id="GO:0032543">
    <property type="term" value="P:mitochondrial translation"/>
    <property type="evidence" value="ECO:0007669"/>
    <property type="project" value="TreeGrafter"/>
</dbReference>
<protein>
    <submittedName>
        <fullName evidence="8">Pet112p</fullName>
    </submittedName>
</protein>
<reference evidence="8 9" key="1">
    <citation type="submission" date="2017-10" db="EMBL/GenBank/DDBJ databases">
        <title>A novel species of cold-tolerant Malassezia isolated from bats.</title>
        <authorList>
            <person name="Lorch J.M."/>
            <person name="Palmer J.M."/>
            <person name="Vanderwolf K.J."/>
            <person name="Schmidt K.Z."/>
            <person name="Verant M.L."/>
            <person name="Weller T.J."/>
            <person name="Blehert D.S."/>
        </authorList>
    </citation>
    <scope>NUCLEOTIDE SEQUENCE [LARGE SCALE GENOMIC DNA]</scope>
    <source>
        <strain evidence="8 9">NWHC:44797-103</strain>
    </source>
</reference>
<evidence type="ECO:0000313" key="8">
    <source>
        <dbReference type="EMBL" id="PKI85229.1"/>
    </source>
</evidence>
<dbReference type="GO" id="GO:0005739">
    <property type="term" value="C:mitochondrion"/>
    <property type="evidence" value="ECO:0007669"/>
    <property type="project" value="TreeGrafter"/>
</dbReference>
<evidence type="ECO:0000256" key="3">
    <source>
        <dbReference type="ARBA" id="ARBA00022741"/>
    </source>
</evidence>
<dbReference type="GO" id="GO:0030956">
    <property type="term" value="C:glutamyl-tRNA(Gln) amidotransferase complex"/>
    <property type="evidence" value="ECO:0007669"/>
    <property type="project" value="TreeGrafter"/>
</dbReference>
<evidence type="ECO:0000256" key="1">
    <source>
        <dbReference type="ARBA" id="ARBA00005306"/>
    </source>
</evidence>
<dbReference type="SUPFAM" id="SSF89095">
    <property type="entry name" value="GatB/YqeY motif"/>
    <property type="match status" value="1"/>
</dbReference>
<evidence type="ECO:0000256" key="5">
    <source>
        <dbReference type="ARBA" id="ARBA00022917"/>
    </source>
</evidence>
<dbReference type="NCBIfam" id="TIGR00133">
    <property type="entry name" value="gatB"/>
    <property type="match status" value="1"/>
</dbReference>
<evidence type="ECO:0000259" key="7">
    <source>
        <dbReference type="SMART" id="SM00845"/>
    </source>
</evidence>
<keyword evidence="2" id="KW-0436">Ligase</keyword>
<dbReference type="Proteomes" id="UP000232875">
    <property type="component" value="Unassembled WGS sequence"/>
</dbReference>
<evidence type="ECO:0000256" key="6">
    <source>
        <dbReference type="ARBA" id="ARBA00047913"/>
    </source>
</evidence>
<keyword evidence="5" id="KW-0648">Protein biosynthesis</keyword>
<evidence type="ECO:0000256" key="2">
    <source>
        <dbReference type="ARBA" id="ARBA00022598"/>
    </source>
</evidence>
<dbReference type="Pfam" id="PF02934">
    <property type="entry name" value="GatB_N"/>
    <property type="match status" value="1"/>
</dbReference>
<dbReference type="STRING" id="2020962.A0A2N1JFA4"/>
<sequence>MPRIQDAPVNAALNAALALGCTIAPYSTFDRKHYFYADLAQGYQITQQRVSIRFEDGYLKSEDEALDVPILHVQLEQDTAKLTRVALDTVGGNTHHANLLDFNRAGVALIEIVSAPVMHTPEQAGAYVRKVRDLLRCVGASDGNMNEGSLRCDANVSIHKIGTPFGVRCEIKNVNSVKFMMQAIAYEIQRQYKEIASGKVVHQESRGFDEASGKTYSMRSKELAEEYRYMPELNLGPLYVDEKRVAVLRAALPELPDARHARLRDQYGLSIRDVNVLTRVNAEDDGVDAPASMRMRNAAYTYHDHAVEFFEVLVQRGIAPQAAVNWTIHHLLRQLNAASIPFKYSPIPPSLLADVIELVEQESITAETAQKLLGDMVKTQTIPVDLREFVARHNMAKLSEEELHTLCANVIADHPKDVEAIRNGKSKAMMKLVGAAMRSSNGRADAQAAAQRLQALIEL</sequence>
<dbReference type="InterPro" id="IPR017959">
    <property type="entry name" value="Asn/Gln-tRNA_amidoTrfase_suB/E"/>
</dbReference>
<keyword evidence="4" id="KW-0067">ATP-binding</keyword>